<dbReference type="SUPFAM" id="SSF52833">
    <property type="entry name" value="Thioredoxin-like"/>
    <property type="match status" value="1"/>
</dbReference>
<protein>
    <submittedName>
        <fullName evidence="12">NADH dehydrogenase [ubiquinone] 1 alpha subcomplex subunit 2</fullName>
    </submittedName>
</protein>
<organism evidence="11 13">
    <name type="scientific">Rhizophagus clarus</name>
    <dbReference type="NCBI Taxonomy" id="94130"/>
    <lineage>
        <taxon>Eukaryota</taxon>
        <taxon>Fungi</taxon>
        <taxon>Fungi incertae sedis</taxon>
        <taxon>Mucoromycota</taxon>
        <taxon>Glomeromycotina</taxon>
        <taxon>Glomeromycetes</taxon>
        <taxon>Glomerales</taxon>
        <taxon>Glomeraceae</taxon>
        <taxon>Rhizophagus</taxon>
    </lineage>
</organism>
<dbReference type="PANTHER" id="PTHR12878:SF0">
    <property type="entry name" value="NADH DEHYDROGENASE [UBIQUINONE] 1 ALPHA SUBCOMPLEX SUBUNIT 2"/>
    <property type="match status" value="1"/>
</dbReference>
<keyword evidence="13" id="KW-1185">Reference proteome</keyword>
<keyword evidence="12" id="KW-0830">Ubiquinone</keyword>
<dbReference type="Proteomes" id="UP000615446">
    <property type="component" value="Unassembled WGS sequence"/>
</dbReference>
<dbReference type="Proteomes" id="UP000247702">
    <property type="component" value="Unassembled WGS sequence"/>
</dbReference>
<keyword evidence="4" id="KW-0813">Transport</keyword>
<accession>A0A2Z6R4I0</accession>
<proteinExistence type="inferred from homology"/>
<keyword evidence="9" id="KW-0472">Membrane</keyword>
<evidence type="ECO:0000256" key="4">
    <source>
        <dbReference type="ARBA" id="ARBA00022448"/>
    </source>
</evidence>
<evidence type="ECO:0000313" key="11">
    <source>
        <dbReference type="EMBL" id="GBB91881.1"/>
    </source>
</evidence>
<comment type="subcellular location">
    <subcellularLocation>
        <location evidence="2">Mitochondrion inner membrane</location>
        <topology evidence="2">Peripheral membrane protein</topology>
        <orientation evidence="2">Matrix side</orientation>
    </subcellularLocation>
</comment>
<dbReference type="InterPro" id="IPR036249">
    <property type="entry name" value="Thioredoxin-like_sf"/>
</dbReference>
<evidence type="ECO:0000256" key="2">
    <source>
        <dbReference type="ARBA" id="ARBA00004443"/>
    </source>
</evidence>
<dbReference type="STRING" id="94130.A0A2Z6R4I0"/>
<evidence type="ECO:0000256" key="3">
    <source>
        <dbReference type="ARBA" id="ARBA00008939"/>
    </source>
</evidence>
<dbReference type="AlphaFoldDB" id="A0A2Z6R4I0"/>
<dbReference type="InterPro" id="IPR016464">
    <property type="entry name" value="NADH_Ub_cplx-1_asu_su-2"/>
</dbReference>
<evidence type="ECO:0000313" key="12">
    <source>
        <dbReference type="EMBL" id="GES87084.1"/>
    </source>
</evidence>
<evidence type="ECO:0000256" key="5">
    <source>
        <dbReference type="ARBA" id="ARBA00022660"/>
    </source>
</evidence>
<comment type="similarity">
    <text evidence="3">Belongs to the complex I NDUFA2 subunit family.</text>
</comment>
<dbReference type="PIRSF" id="PIRSF005822">
    <property type="entry name" value="NDUA2"/>
    <property type="match status" value="1"/>
</dbReference>
<keyword evidence="5" id="KW-0679">Respiratory chain</keyword>
<feature type="domain" description="Ribosomal protein/NADH dehydrogenase" evidence="10">
    <location>
        <begin position="20"/>
        <end position="93"/>
    </location>
</feature>
<dbReference type="PANTHER" id="PTHR12878">
    <property type="entry name" value="NADH-UBIQUINONE OXIDOREDUCTASE B8 SUBUNIT"/>
    <property type="match status" value="1"/>
</dbReference>
<dbReference type="Pfam" id="PF05047">
    <property type="entry name" value="L51_S25_CI-B8"/>
    <property type="match status" value="1"/>
</dbReference>
<comment type="caution">
    <text evidence="11">The sequence shown here is derived from an EMBL/GenBank/DDBJ whole genome shotgun (WGS) entry which is preliminary data.</text>
</comment>
<evidence type="ECO:0000256" key="9">
    <source>
        <dbReference type="ARBA" id="ARBA00023136"/>
    </source>
</evidence>
<dbReference type="GO" id="GO:0005743">
    <property type="term" value="C:mitochondrial inner membrane"/>
    <property type="evidence" value="ECO:0007669"/>
    <property type="project" value="UniProtKB-SubCell"/>
</dbReference>
<evidence type="ECO:0000256" key="1">
    <source>
        <dbReference type="ARBA" id="ARBA00003195"/>
    </source>
</evidence>
<reference evidence="12" key="2">
    <citation type="submission" date="2019-10" db="EMBL/GenBank/DDBJ databases">
        <title>Conservation and host-specific expression of non-tandemly repeated heterogenous ribosome RNA gene in arbuscular mycorrhizal fungi.</title>
        <authorList>
            <person name="Maeda T."/>
            <person name="Kobayashi Y."/>
            <person name="Nakagawa T."/>
            <person name="Ezawa T."/>
            <person name="Yamaguchi K."/>
            <person name="Bino T."/>
            <person name="Nishimoto Y."/>
            <person name="Shigenobu S."/>
            <person name="Kawaguchi M."/>
        </authorList>
    </citation>
    <scope>NUCLEOTIDE SEQUENCE</scope>
    <source>
        <strain evidence="12">HR1</strain>
    </source>
</reference>
<gene>
    <name evidence="12" type="ORF">RCL2_001410700</name>
    <name evidence="11" type="ORF">RclHR1_01930023</name>
</gene>
<dbReference type="Gene3D" id="3.40.30.10">
    <property type="entry name" value="Glutaredoxin"/>
    <property type="match status" value="1"/>
</dbReference>
<dbReference type="EMBL" id="BEXD01001035">
    <property type="protein sequence ID" value="GBB91881.1"/>
    <property type="molecule type" value="Genomic_DNA"/>
</dbReference>
<comment type="function">
    <text evidence="1">Accessory subunit of the mitochondrial membrane respiratory chain NADH dehydrogenase (Complex I), that is believed not to be involved in catalysis. Complex I functions in the transfer of electrons from NADH to the respiratory chain. The immediate electron acceptor for the enzyme is believed to be ubiquinone.</text>
</comment>
<evidence type="ECO:0000256" key="8">
    <source>
        <dbReference type="ARBA" id="ARBA00023128"/>
    </source>
</evidence>
<dbReference type="OrthoDB" id="10250268at2759"/>
<dbReference type="SMART" id="SM00916">
    <property type="entry name" value="L51_S25_CI-B8"/>
    <property type="match status" value="1"/>
</dbReference>
<reference evidence="11 13" key="1">
    <citation type="submission" date="2017-11" db="EMBL/GenBank/DDBJ databases">
        <title>The genome of Rhizophagus clarus HR1 reveals common genetic basis of auxotrophy among arbuscular mycorrhizal fungi.</title>
        <authorList>
            <person name="Kobayashi Y."/>
        </authorList>
    </citation>
    <scope>NUCLEOTIDE SEQUENCE [LARGE SCALE GENOMIC DNA]</scope>
    <source>
        <strain evidence="11 13">HR1</strain>
    </source>
</reference>
<evidence type="ECO:0000313" key="13">
    <source>
        <dbReference type="Proteomes" id="UP000247702"/>
    </source>
</evidence>
<keyword evidence="7" id="KW-0249">Electron transport</keyword>
<keyword evidence="6" id="KW-0999">Mitochondrion inner membrane</keyword>
<dbReference type="EMBL" id="BLAL01000162">
    <property type="protein sequence ID" value="GES87084.1"/>
    <property type="molecule type" value="Genomic_DNA"/>
</dbReference>
<evidence type="ECO:0000256" key="7">
    <source>
        <dbReference type="ARBA" id="ARBA00022982"/>
    </source>
</evidence>
<sequence length="94" mass="10779">MSWRNLLSKNLKELRVHYCQTNPASSGVREFIAKNYVSLKEANPNFPILIREASGVEARFFARYDFGKEEKVILNNLSAKDVEFELKKLVDGSV</sequence>
<evidence type="ECO:0000256" key="6">
    <source>
        <dbReference type="ARBA" id="ARBA00022792"/>
    </source>
</evidence>
<name>A0A2Z6R4I0_9GLOM</name>
<dbReference type="InterPro" id="IPR007741">
    <property type="entry name" value="Ribosomal_mL43/mS25/NADH_DH"/>
</dbReference>
<evidence type="ECO:0000259" key="10">
    <source>
        <dbReference type="SMART" id="SM00916"/>
    </source>
</evidence>
<keyword evidence="8" id="KW-0496">Mitochondrion</keyword>